<name>A0ACB4UP35_9ACTN</name>
<evidence type="ECO:0000313" key="1">
    <source>
        <dbReference type="EMBL" id="ERF66899.1"/>
    </source>
</evidence>
<dbReference type="Proteomes" id="UP000053711">
    <property type="component" value="Unassembled WGS sequence"/>
</dbReference>
<accession>A0ACB4UP35</accession>
<comment type="caution">
    <text evidence="1">The sequence shown here is derived from an EMBL/GenBank/DDBJ whole genome shotgun (WGS) entry which is preliminary data.</text>
</comment>
<dbReference type="EMBL" id="AOST01000038">
    <property type="protein sequence ID" value="ERF66899.1"/>
    <property type="molecule type" value="Genomic_DNA"/>
</dbReference>
<proteinExistence type="predicted"/>
<keyword evidence="2" id="KW-1185">Reference proteome</keyword>
<sequence length="725" mass="77022">MSEQMTSDEELVIPDEQWVAHVCVASGLAHLDRPFDYLVPDDLVEQVSVGVRVRVRLAGRLCDAIVLAVDHDHIAGMQLANLEKVVSAQPVTTVEQLRLARAVADHYAGTLEDVLRWAIPTRHARTEAATPPEWPQPRPLESDVPAPDSPQLTTTGPGAHDPVATGPHVTGSAEPRPVATRETSGMAAIERGAQFLTQVRAGESPRGFWRVTPVSGPADELALGSWTLGLCQAVSAAVVSGRTALCCAPTVEEVDELAETLESQLGPGTVARLHAEQSTAARWRNYLAVLRGQARIVVGTRSAVMAPLRDLGVICVWDEGSDVHDEQRAPYPNTRDVAALRAHTEHAALLLADHGCSVPVARWLESRWLALIQADRGTERRVCAPVRVPGDSDVALARDPLATSVRIPDLALQTIRAGLAQGPVLVQVARTGDLVRPSCDRCRTPIVCSSCGGPMHARRTTDGTELTCQWCGQKQTDWSCATCGATTIRSGLVGASTTAEQLGQAFPDTTVVDSSSDHVTTTIGTQPVLVVCTPGAEPRSESGYAAAVVLDATSALERPGLTSVEQTVDRWFHVVSLVRGAPEGGRVVLVGPTGDRAVQALIRNDPVGWARQELADRREAGFPPATCAAIISGSDQAVRAAVEQLCAASSDATAVTGTPAHVDVLGPVPIPNRHDDDEPRLQAIVRTPASETASLATILAHLRAQHTMIRAEGTLRIRMDGATEI</sequence>
<protein>
    <submittedName>
        <fullName evidence="1">Primosomal protein N</fullName>
    </submittedName>
</protein>
<organism evidence="1 2">
    <name type="scientific">Cutibacterium granulosum TM11</name>
    <dbReference type="NCBI Taxonomy" id="1292373"/>
    <lineage>
        <taxon>Bacteria</taxon>
        <taxon>Bacillati</taxon>
        <taxon>Actinomycetota</taxon>
        <taxon>Actinomycetes</taxon>
        <taxon>Propionibacteriales</taxon>
        <taxon>Propionibacteriaceae</taxon>
        <taxon>Cutibacterium</taxon>
    </lineage>
</organism>
<reference evidence="1 2" key="1">
    <citation type="journal article" date="2013" name="BMC Genomics">
        <title>Comparative genomics reveals distinct host-interacting traits of three major human-associated propionibacteria.</title>
        <authorList>
            <person name="Mak T.N."/>
            <person name="Schmid M."/>
            <person name="Brzuszkiewicz E."/>
            <person name="Zeng G."/>
            <person name="Meyer R."/>
            <person name="Sfanos K.S."/>
            <person name="Brinkmann V."/>
            <person name="Meyer T.F."/>
            <person name="Bruggemann H."/>
        </authorList>
    </citation>
    <scope>NUCLEOTIDE SEQUENCE [LARGE SCALE GENOMIC DNA]</scope>
    <source>
        <strain evidence="1 2">TM11</strain>
    </source>
</reference>
<evidence type="ECO:0000313" key="2">
    <source>
        <dbReference type="Proteomes" id="UP000053711"/>
    </source>
</evidence>
<gene>
    <name evidence="1" type="ORF">H640_04138</name>
</gene>